<evidence type="ECO:0000256" key="1">
    <source>
        <dbReference type="SAM" id="SignalP"/>
    </source>
</evidence>
<proteinExistence type="predicted"/>
<sequence length="261" mass="26228">MRLAPVLLVLLAAVAGCAGEPAGAGLSGTVVQYRSDVAARVLTVRLRAGAPVTVDRLELRPAGFAPSPPVTPGVVLGAGTTSDVRVPLGAPDCSAEPAGSTALVTAGGVESVVVLADEYGAVGALQRAECAERAVRDRAAVTFDPVWTRTGERLLGTLRLHRRAGDEPVTVTELGGTTIFGLRPAAGHTLPLTLAPAASDAVLPVEVTATRCDPHALAESKRATAFVVAAVPGGGEPARLTVTPDDGGSLLVFAADSCGGH</sequence>
<feature type="signal peptide" evidence="1">
    <location>
        <begin position="1"/>
        <end position="18"/>
    </location>
</feature>
<gene>
    <name evidence="2" type="ORF">JOF36_004721</name>
</gene>
<name>A0ABS4VYL7_9PSEU</name>
<evidence type="ECO:0008006" key="4">
    <source>
        <dbReference type="Google" id="ProtNLM"/>
    </source>
</evidence>
<dbReference type="RefSeq" id="WP_210030790.1">
    <property type="nucleotide sequence ID" value="NZ_JAGINU010000001.1"/>
</dbReference>
<dbReference type="EMBL" id="JAGINU010000001">
    <property type="protein sequence ID" value="MBP2369025.1"/>
    <property type="molecule type" value="Genomic_DNA"/>
</dbReference>
<dbReference type="Proteomes" id="UP001519295">
    <property type="component" value="Unassembled WGS sequence"/>
</dbReference>
<keyword evidence="3" id="KW-1185">Reference proteome</keyword>
<evidence type="ECO:0000313" key="2">
    <source>
        <dbReference type="EMBL" id="MBP2369025.1"/>
    </source>
</evidence>
<keyword evidence="1" id="KW-0732">Signal</keyword>
<accession>A0ABS4VYL7</accession>
<comment type="caution">
    <text evidence="2">The sequence shown here is derived from an EMBL/GenBank/DDBJ whole genome shotgun (WGS) entry which is preliminary data.</text>
</comment>
<organism evidence="2 3">
    <name type="scientific">Pseudonocardia parietis</name>
    <dbReference type="NCBI Taxonomy" id="570936"/>
    <lineage>
        <taxon>Bacteria</taxon>
        <taxon>Bacillati</taxon>
        <taxon>Actinomycetota</taxon>
        <taxon>Actinomycetes</taxon>
        <taxon>Pseudonocardiales</taxon>
        <taxon>Pseudonocardiaceae</taxon>
        <taxon>Pseudonocardia</taxon>
    </lineage>
</organism>
<dbReference type="PROSITE" id="PS51257">
    <property type="entry name" value="PROKAR_LIPOPROTEIN"/>
    <property type="match status" value="1"/>
</dbReference>
<feature type="chain" id="PRO_5047368885" description="Lipoprotein" evidence="1">
    <location>
        <begin position="19"/>
        <end position="261"/>
    </location>
</feature>
<protein>
    <recommendedName>
        <fullName evidence="4">Lipoprotein</fullName>
    </recommendedName>
</protein>
<evidence type="ECO:0000313" key="3">
    <source>
        <dbReference type="Proteomes" id="UP001519295"/>
    </source>
</evidence>
<reference evidence="2 3" key="1">
    <citation type="submission" date="2021-03" db="EMBL/GenBank/DDBJ databases">
        <title>Sequencing the genomes of 1000 actinobacteria strains.</title>
        <authorList>
            <person name="Klenk H.-P."/>
        </authorList>
    </citation>
    <scope>NUCLEOTIDE SEQUENCE [LARGE SCALE GENOMIC DNA]</scope>
    <source>
        <strain evidence="2 3">DSM 45256</strain>
    </source>
</reference>